<accession>A0A2H4SGT5</accession>
<dbReference type="OrthoDB" id="5230585at2759"/>
<dbReference type="VEuPathDB" id="FungiDB:CCM_00133"/>
<evidence type="ECO:0000313" key="3">
    <source>
        <dbReference type="Proteomes" id="UP000323067"/>
    </source>
</evidence>
<gene>
    <name evidence="2" type="ORF">A9K55_007471</name>
</gene>
<dbReference type="PANTHER" id="PTHR42080">
    <property type="entry name" value="SRR1 DOMAIN-CONTAINING PROTEIN"/>
    <property type="match status" value="1"/>
</dbReference>
<reference evidence="2 3" key="1">
    <citation type="journal article" date="2017" name="BMC Genomics">
        <title>Chromosome level assembly and secondary metabolite potential of the parasitic fungus Cordyceps militaris.</title>
        <authorList>
            <person name="Kramer G.J."/>
            <person name="Nodwell J.R."/>
        </authorList>
    </citation>
    <scope>NUCLEOTIDE SEQUENCE [LARGE SCALE GENOMIC DNA]</scope>
    <source>
        <strain evidence="2 3">ATCC 34164</strain>
    </source>
</reference>
<evidence type="ECO:0000259" key="1">
    <source>
        <dbReference type="Pfam" id="PF07985"/>
    </source>
</evidence>
<name>A0A2H4SGT5_CORMI</name>
<protein>
    <submittedName>
        <fullName evidence="2">Sensitivity To Red Light Reduced-SRR1</fullName>
    </submittedName>
</protein>
<organism evidence="2 3">
    <name type="scientific">Cordyceps militaris</name>
    <name type="common">Caterpillar fungus</name>
    <name type="synonym">Clavaria militaris</name>
    <dbReference type="NCBI Taxonomy" id="73501"/>
    <lineage>
        <taxon>Eukaryota</taxon>
        <taxon>Fungi</taxon>
        <taxon>Dikarya</taxon>
        <taxon>Ascomycota</taxon>
        <taxon>Pezizomycotina</taxon>
        <taxon>Sordariomycetes</taxon>
        <taxon>Hypocreomycetidae</taxon>
        <taxon>Hypocreales</taxon>
        <taxon>Cordycipitaceae</taxon>
        <taxon>Cordyceps</taxon>
    </lineage>
</organism>
<proteinExistence type="predicted"/>
<dbReference type="VEuPathDB" id="FungiDB:A9K55_007471"/>
<dbReference type="AlphaFoldDB" id="A0A2H4SGT5"/>
<dbReference type="EMBL" id="CP023324">
    <property type="protein sequence ID" value="ATY62317.1"/>
    <property type="molecule type" value="Genomic_DNA"/>
</dbReference>
<dbReference type="InterPro" id="IPR012942">
    <property type="entry name" value="SRR1-like"/>
</dbReference>
<feature type="domain" description="SRR1-like" evidence="1">
    <location>
        <begin position="182"/>
        <end position="373"/>
    </location>
</feature>
<dbReference type="Pfam" id="PF07985">
    <property type="entry name" value="SRR1"/>
    <property type="match status" value="1"/>
</dbReference>
<dbReference type="Proteomes" id="UP000323067">
    <property type="component" value="Chromosome vii"/>
</dbReference>
<evidence type="ECO:0000313" key="2">
    <source>
        <dbReference type="EMBL" id="ATY62317.1"/>
    </source>
</evidence>
<dbReference type="PANTHER" id="PTHR42080:SF3">
    <property type="entry name" value="SRR1-LIKE DOMAIN-CONTAINING PROTEIN"/>
    <property type="match status" value="1"/>
</dbReference>
<sequence>MAESASPRLQMMHKRLESAVSQLLNDGHPSEDLAADRARVEKYIDAYEEGKLFFGRDTLASLDRQIDALRTAGAVGDYNGDGGVVTLKDVIGNEKSWSLTPPECNTFCIRYTPHQIMTHMSTKYPEYLLEAETPLAIGYQHPVEPSGRPLCDLEAAFRAHQASWLASATCKSLTTTIAASVATLRAPINNIVCFGLGRLDEWKLTNTPEELAKSVQRAAWQHAAALTMAETLTRAQGGGGDEVRCYTQDPVYADVEKQLLAALGFEILEDPKGFLAVDDRTLVFSVTPNVPVRQIVADMVWPAAMVWDVIDKDRDDEWEREWRTDMNEGLERRISPWFTDEGSIRITEMGQHYTFSPFPGDLHKNNFGSLGIYFRK</sequence>